<name>A0ABY2GYT0_9HYPO</name>
<dbReference type="Proteomes" id="UP001642720">
    <property type="component" value="Unassembled WGS sequence"/>
</dbReference>
<evidence type="ECO:0000313" key="2">
    <source>
        <dbReference type="Proteomes" id="UP001642720"/>
    </source>
</evidence>
<protein>
    <submittedName>
        <fullName evidence="1">Uncharacterized protein</fullName>
    </submittedName>
</protein>
<keyword evidence="2" id="KW-1185">Reference proteome</keyword>
<organism evidence="1 2">
    <name type="scientific">Trichoderma ghanense</name>
    <dbReference type="NCBI Taxonomy" id="65468"/>
    <lineage>
        <taxon>Eukaryota</taxon>
        <taxon>Fungi</taxon>
        <taxon>Dikarya</taxon>
        <taxon>Ascomycota</taxon>
        <taxon>Pezizomycotina</taxon>
        <taxon>Sordariomycetes</taxon>
        <taxon>Hypocreomycetidae</taxon>
        <taxon>Hypocreales</taxon>
        <taxon>Hypocreaceae</taxon>
        <taxon>Trichoderma</taxon>
    </lineage>
</organism>
<dbReference type="EMBL" id="PPTA01000010">
    <property type="protein sequence ID" value="TFB00876.1"/>
    <property type="molecule type" value="Genomic_DNA"/>
</dbReference>
<evidence type="ECO:0000313" key="1">
    <source>
        <dbReference type="EMBL" id="TFB00876.1"/>
    </source>
</evidence>
<comment type="caution">
    <text evidence="1">The sequence shown here is derived from an EMBL/GenBank/DDBJ whole genome shotgun (WGS) entry which is preliminary data.</text>
</comment>
<accession>A0ABY2GYT0</accession>
<sequence>MTLSGGATAAMGQSATERPSSAIGVAFEGLRAHLWGSLESLERCLAEWLRLVVRFMLAAGSEPSDQ</sequence>
<proteinExistence type="predicted"/>
<dbReference type="GeneID" id="300579022"/>
<dbReference type="RefSeq" id="XP_073557077.1">
    <property type="nucleotide sequence ID" value="XM_073704572.1"/>
</dbReference>
<reference evidence="1 2" key="1">
    <citation type="submission" date="2018-01" db="EMBL/GenBank/DDBJ databases">
        <title>Genome characterization of the sugarcane-associated fungus Trichoderma ghanense CCMA-1212 and their application in lignocelulose bioconversion.</title>
        <authorList>
            <person name="Steindorff A.S."/>
            <person name="Mendes T.D."/>
            <person name="Vilela E.S.D."/>
            <person name="Rodrigues D.S."/>
            <person name="Formighieri E.F."/>
            <person name="Melo I.S."/>
            <person name="Favaro L.C.L."/>
        </authorList>
    </citation>
    <scope>NUCLEOTIDE SEQUENCE [LARGE SCALE GENOMIC DNA]</scope>
    <source>
        <strain evidence="1 2">CCMA-1212</strain>
    </source>
</reference>
<gene>
    <name evidence="1" type="ORF">CCMA1212_007402</name>
</gene>